<dbReference type="InterPro" id="IPR036249">
    <property type="entry name" value="Thioredoxin-like_sf"/>
</dbReference>
<sequence length="225" mass="24996">MITLHGFAASNYYNLVKHVLLYKGIPIQENLIYGGSDELLTISPTGKVPVITTPEGLHISESSVICDFIEETYPTTPLYPESSAERAVVRQIMKIAELYFELPSRRLIPYAFSGTEAPESVTAEVRQVLNRGITALSRLCQFSPWIAGEQFTMADIYVYYVNTIVSSFGASQLGWDVLAEVPGMKAWNDYMSQSDIAQNVETDRLANMPEFIQKVKAQIQAANAA</sequence>
<dbReference type="OrthoDB" id="5242791at2"/>
<dbReference type="SUPFAM" id="SSF47616">
    <property type="entry name" value="GST C-terminal domain-like"/>
    <property type="match status" value="1"/>
</dbReference>
<dbReference type="Gene3D" id="3.40.30.10">
    <property type="entry name" value="Glutaredoxin"/>
    <property type="match status" value="1"/>
</dbReference>
<dbReference type="InterPro" id="IPR004045">
    <property type="entry name" value="Glutathione_S-Trfase_N"/>
</dbReference>
<dbReference type="Gene3D" id="1.20.1050.10">
    <property type="match status" value="1"/>
</dbReference>
<name>A0A5C6QAR7_9GAMM</name>
<dbReference type="Proteomes" id="UP000321822">
    <property type="component" value="Unassembled WGS sequence"/>
</dbReference>
<dbReference type="RefSeq" id="WP_146789826.1">
    <property type="nucleotide sequence ID" value="NZ_VOLT01000009.1"/>
</dbReference>
<evidence type="ECO:0000259" key="2">
    <source>
        <dbReference type="PROSITE" id="PS50405"/>
    </source>
</evidence>
<dbReference type="GO" id="GO:0016740">
    <property type="term" value="F:transferase activity"/>
    <property type="evidence" value="ECO:0007669"/>
    <property type="project" value="UniProtKB-KW"/>
</dbReference>
<dbReference type="EMBL" id="VOLT01000009">
    <property type="protein sequence ID" value="TWX65871.1"/>
    <property type="molecule type" value="Genomic_DNA"/>
</dbReference>
<dbReference type="AlphaFoldDB" id="A0A5C6QAR7"/>
<feature type="domain" description="GST C-terminal" evidence="2">
    <location>
        <begin position="82"/>
        <end position="211"/>
    </location>
</feature>
<keyword evidence="3" id="KW-0808">Transferase</keyword>
<dbReference type="SFLD" id="SFLDS00019">
    <property type="entry name" value="Glutathione_Transferase_(cytos"/>
    <property type="match status" value="1"/>
</dbReference>
<evidence type="ECO:0000313" key="4">
    <source>
        <dbReference type="Proteomes" id="UP000321822"/>
    </source>
</evidence>
<dbReference type="PROSITE" id="PS50405">
    <property type="entry name" value="GST_CTER"/>
    <property type="match status" value="1"/>
</dbReference>
<dbReference type="InterPro" id="IPR004046">
    <property type="entry name" value="GST_C"/>
</dbReference>
<dbReference type="GO" id="GO:0005737">
    <property type="term" value="C:cytoplasm"/>
    <property type="evidence" value="ECO:0007669"/>
    <property type="project" value="TreeGrafter"/>
</dbReference>
<dbReference type="CDD" id="cd00570">
    <property type="entry name" value="GST_N_family"/>
    <property type="match status" value="1"/>
</dbReference>
<protein>
    <submittedName>
        <fullName evidence="3">Glutathione S-transferase family protein</fullName>
    </submittedName>
</protein>
<dbReference type="PANTHER" id="PTHR43968:SF6">
    <property type="entry name" value="GLUTATHIONE S-TRANSFERASE OMEGA"/>
    <property type="match status" value="1"/>
</dbReference>
<evidence type="ECO:0000259" key="1">
    <source>
        <dbReference type="PROSITE" id="PS50404"/>
    </source>
</evidence>
<reference evidence="3 4" key="1">
    <citation type="submission" date="2019-07" db="EMBL/GenBank/DDBJ databases">
        <title>Genomes of sea-ice associated Colwellia species.</title>
        <authorList>
            <person name="Bowman J.P."/>
        </authorList>
    </citation>
    <scope>NUCLEOTIDE SEQUENCE [LARGE SCALE GENOMIC DNA]</scope>
    <source>
        <strain evidence="3 4">ACAM 459</strain>
    </source>
</reference>
<dbReference type="InterPro" id="IPR040079">
    <property type="entry name" value="Glutathione_S-Trfase"/>
</dbReference>
<dbReference type="InterPro" id="IPR010987">
    <property type="entry name" value="Glutathione-S-Trfase_C-like"/>
</dbReference>
<dbReference type="InterPro" id="IPR036282">
    <property type="entry name" value="Glutathione-S-Trfase_C_sf"/>
</dbReference>
<dbReference type="PROSITE" id="PS50404">
    <property type="entry name" value="GST_NTER"/>
    <property type="match status" value="1"/>
</dbReference>
<dbReference type="Pfam" id="PF13417">
    <property type="entry name" value="GST_N_3"/>
    <property type="match status" value="1"/>
</dbReference>
<gene>
    <name evidence="3" type="ORF">ESZ36_16295</name>
</gene>
<accession>A0A5C6QAR7</accession>
<proteinExistence type="predicted"/>
<evidence type="ECO:0000313" key="3">
    <source>
        <dbReference type="EMBL" id="TWX65871.1"/>
    </source>
</evidence>
<dbReference type="InterPro" id="IPR050983">
    <property type="entry name" value="GST_Omega/HSP26"/>
</dbReference>
<comment type="caution">
    <text evidence="3">The sequence shown here is derived from an EMBL/GenBank/DDBJ whole genome shotgun (WGS) entry which is preliminary data.</text>
</comment>
<feature type="domain" description="GST N-terminal" evidence="1">
    <location>
        <begin position="1"/>
        <end position="77"/>
    </location>
</feature>
<dbReference type="Pfam" id="PF00043">
    <property type="entry name" value="GST_C"/>
    <property type="match status" value="1"/>
</dbReference>
<keyword evidence="4" id="KW-1185">Reference proteome</keyword>
<organism evidence="3 4">
    <name type="scientific">Colwellia demingiae</name>
    <dbReference type="NCBI Taxonomy" id="89401"/>
    <lineage>
        <taxon>Bacteria</taxon>
        <taxon>Pseudomonadati</taxon>
        <taxon>Pseudomonadota</taxon>
        <taxon>Gammaproteobacteria</taxon>
        <taxon>Alteromonadales</taxon>
        <taxon>Colwelliaceae</taxon>
        <taxon>Colwellia</taxon>
    </lineage>
</organism>
<dbReference type="PANTHER" id="PTHR43968">
    <property type="match status" value="1"/>
</dbReference>
<dbReference type="SUPFAM" id="SSF52833">
    <property type="entry name" value="Thioredoxin-like"/>
    <property type="match status" value="1"/>
</dbReference>